<feature type="region of interest" description="Disordered" evidence="1">
    <location>
        <begin position="111"/>
        <end position="140"/>
    </location>
</feature>
<feature type="compositionally biased region" description="Gly residues" evidence="1">
    <location>
        <begin position="200"/>
        <end position="209"/>
    </location>
</feature>
<accession>A0A1D6HT74</accession>
<protein>
    <submittedName>
        <fullName evidence="2">Uncharacterized protein</fullName>
    </submittedName>
</protein>
<evidence type="ECO:0000256" key="1">
    <source>
        <dbReference type="SAM" id="MobiDB-lite"/>
    </source>
</evidence>
<gene>
    <name evidence="2" type="ORF">ZEAMMB73_Zm00001d018897</name>
</gene>
<feature type="compositionally biased region" description="Basic and acidic residues" evidence="1">
    <location>
        <begin position="28"/>
        <end position="40"/>
    </location>
</feature>
<feature type="region of interest" description="Disordered" evidence="1">
    <location>
        <begin position="174"/>
        <end position="226"/>
    </location>
</feature>
<sequence>MARCCLKETGSARAINGVGRRALMAASDPRHRGAEGEEGGRGGVDGGSSGHRVGAARWEVLLGAAGTGAASRGECVGGHGGGAVGLGGTVCIRGRSEIDGVHRAMGVCGARGSRRRGHSVPAVRGEGVTEARSPVPYPRDPMLKGVRERWSPVGAMDPPCRIRWGRWEGRRLRRHTEGSSVEGARERSPVGAMDPHRHAGSGGEGGKGAVSGAVPRDPVLKGERER</sequence>
<dbReference type="AlphaFoldDB" id="A0A1D6HT74"/>
<feature type="region of interest" description="Disordered" evidence="1">
    <location>
        <begin position="24"/>
        <end position="49"/>
    </location>
</feature>
<dbReference type="EMBL" id="CM007650">
    <property type="protein sequence ID" value="ONM51589.1"/>
    <property type="molecule type" value="Genomic_DNA"/>
</dbReference>
<organism evidence="2">
    <name type="scientific">Zea mays</name>
    <name type="common">Maize</name>
    <dbReference type="NCBI Taxonomy" id="4577"/>
    <lineage>
        <taxon>Eukaryota</taxon>
        <taxon>Viridiplantae</taxon>
        <taxon>Streptophyta</taxon>
        <taxon>Embryophyta</taxon>
        <taxon>Tracheophyta</taxon>
        <taxon>Spermatophyta</taxon>
        <taxon>Magnoliopsida</taxon>
        <taxon>Liliopsida</taxon>
        <taxon>Poales</taxon>
        <taxon>Poaceae</taxon>
        <taxon>PACMAD clade</taxon>
        <taxon>Panicoideae</taxon>
        <taxon>Andropogonodae</taxon>
        <taxon>Andropogoneae</taxon>
        <taxon>Tripsacinae</taxon>
        <taxon>Zea</taxon>
    </lineage>
</organism>
<reference evidence="2" key="1">
    <citation type="submission" date="2015-12" db="EMBL/GenBank/DDBJ databases">
        <title>Update maize B73 reference genome by single molecule sequencing technologies.</title>
        <authorList>
            <consortium name="Maize Genome Sequencing Project"/>
            <person name="Ware D."/>
        </authorList>
    </citation>
    <scope>NUCLEOTIDE SEQUENCE [LARGE SCALE GENOMIC DNA]</scope>
    <source>
        <tissue evidence="2">Seedling</tissue>
    </source>
</reference>
<evidence type="ECO:0000313" key="2">
    <source>
        <dbReference type="EMBL" id="ONM51589.1"/>
    </source>
</evidence>
<proteinExistence type="predicted"/>
<name>A0A1D6HT74_MAIZE</name>
<dbReference type="InParanoid" id="A0A1D6HT74"/>